<keyword evidence="2" id="KW-1185">Reference proteome</keyword>
<organism evidence="1 2">
    <name type="scientific">Melia azedarach</name>
    <name type="common">Chinaberry tree</name>
    <dbReference type="NCBI Taxonomy" id="155640"/>
    <lineage>
        <taxon>Eukaryota</taxon>
        <taxon>Viridiplantae</taxon>
        <taxon>Streptophyta</taxon>
        <taxon>Embryophyta</taxon>
        <taxon>Tracheophyta</taxon>
        <taxon>Spermatophyta</taxon>
        <taxon>Magnoliopsida</taxon>
        <taxon>eudicotyledons</taxon>
        <taxon>Gunneridae</taxon>
        <taxon>Pentapetalae</taxon>
        <taxon>rosids</taxon>
        <taxon>malvids</taxon>
        <taxon>Sapindales</taxon>
        <taxon>Meliaceae</taxon>
        <taxon>Melia</taxon>
    </lineage>
</organism>
<reference evidence="1 2" key="1">
    <citation type="journal article" date="2023" name="Science">
        <title>Complex scaffold remodeling in plant triterpene biosynthesis.</title>
        <authorList>
            <person name="De La Pena R."/>
            <person name="Hodgson H."/>
            <person name="Liu J.C."/>
            <person name="Stephenson M.J."/>
            <person name="Martin A.C."/>
            <person name="Owen C."/>
            <person name="Harkess A."/>
            <person name="Leebens-Mack J."/>
            <person name="Jimenez L.E."/>
            <person name="Osbourn A."/>
            <person name="Sattely E.S."/>
        </authorList>
    </citation>
    <scope>NUCLEOTIDE SEQUENCE [LARGE SCALE GENOMIC DNA]</scope>
    <source>
        <strain evidence="2">cv. JPN11</strain>
        <tissue evidence="1">Leaf</tissue>
    </source>
</reference>
<dbReference type="EMBL" id="CM051395">
    <property type="protein sequence ID" value="KAJ4724156.1"/>
    <property type="molecule type" value="Genomic_DNA"/>
</dbReference>
<dbReference type="Proteomes" id="UP001164539">
    <property type="component" value="Chromosome 2"/>
</dbReference>
<accession>A0ACC1YL44</accession>
<name>A0ACC1YL44_MELAZ</name>
<gene>
    <name evidence="1" type="ORF">OWV82_003171</name>
</gene>
<comment type="caution">
    <text evidence="1">The sequence shown here is derived from an EMBL/GenBank/DDBJ whole genome shotgun (WGS) entry which is preliminary data.</text>
</comment>
<proteinExistence type="predicted"/>
<evidence type="ECO:0000313" key="1">
    <source>
        <dbReference type="EMBL" id="KAJ4724156.1"/>
    </source>
</evidence>
<protein>
    <submittedName>
        <fullName evidence="1">G-type lectin S-receptor-like serine/threonine-protein kinase</fullName>
    </submittedName>
</protein>
<evidence type="ECO:0000313" key="2">
    <source>
        <dbReference type="Proteomes" id="UP001164539"/>
    </source>
</evidence>
<sequence>MLSSAASSMQNFYQRAVLEYDGVFRHYVYPKESSSITEKWSMSWNIFSSTPLNVCEITEDPGSGACGFNSFCRLGNDHRPTCQCPRGYIFLDPNNSMQGCKQNFSSQNCDDSNHEVDLFDFKEMQNADWPRI</sequence>